<evidence type="ECO:0000256" key="1">
    <source>
        <dbReference type="SAM" id="MobiDB-lite"/>
    </source>
</evidence>
<accession>A0A2W2ECX1</accession>
<sequence length="353" mass="36808">MSVAAFHHVLLRIAGWVPDDLVATARDLLARGAVEEVAAIVGYARATTRAPLSEFDLALLPASGGPPTDTGTAHHPLPPVSFSATEPTLRDGPGSTVDPSGAAPTGPEANPPVDLGPLAAACASAIELESEGTARGLWQVWRTPDRATGYPPPKQMFLVLAVAKGELLALTAARLQEVLSHAGEPAPQVEVFAAPLLLPPYQRAALASSTLIWADDPTGVLARTQPAALTRPRVARLLDPDGPPGKAGQVLAERERERVLSFLTGGSPIVSTTATMDDVLDGTPAVVPMGYRSDGVWVWPDGLAHYLRSHSMAPEADLLAHIRASGYRADPVAPVVTHQAMDALATASPDAAW</sequence>
<comment type="caution">
    <text evidence="2">The sequence shown here is derived from an EMBL/GenBank/DDBJ whole genome shotgun (WGS) entry which is preliminary data.</text>
</comment>
<feature type="region of interest" description="Disordered" evidence="1">
    <location>
        <begin position="61"/>
        <end position="116"/>
    </location>
</feature>
<dbReference type="RefSeq" id="WP_111215664.1">
    <property type="nucleotide sequence ID" value="NZ_POTY01000138.1"/>
</dbReference>
<dbReference type="Proteomes" id="UP000248924">
    <property type="component" value="Unassembled WGS sequence"/>
</dbReference>
<gene>
    <name evidence="2" type="ORF">C1I95_20805</name>
</gene>
<proteinExistence type="predicted"/>
<evidence type="ECO:0000313" key="3">
    <source>
        <dbReference type="Proteomes" id="UP000248924"/>
    </source>
</evidence>
<evidence type="ECO:0008006" key="4">
    <source>
        <dbReference type="Google" id="ProtNLM"/>
    </source>
</evidence>
<name>A0A2W2ECX1_9ACTN</name>
<protein>
    <recommendedName>
        <fullName evidence="4">SseB protein N-terminal domain-containing protein</fullName>
    </recommendedName>
</protein>
<keyword evidence="3" id="KW-1185">Reference proteome</keyword>
<evidence type="ECO:0000313" key="2">
    <source>
        <dbReference type="EMBL" id="PZG14875.1"/>
    </source>
</evidence>
<dbReference type="OrthoDB" id="275232at2"/>
<organism evidence="2 3">
    <name type="scientific">Micromonospora craterilacus</name>
    <dbReference type="NCBI Taxonomy" id="1655439"/>
    <lineage>
        <taxon>Bacteria</taxon>
        <taxon>Bacillati</taxon>
        <taxon>Actinomycetota</taxon>
        <taxon>Actinomycetes</taxon>
        <taxon>Micromonosporales</taxon>
        <taxon>Micromonosporaceae</taxon>
        <taxon>Micromonospora</taxon>
    </lineage>
</organism>
<dbReference type="EMBL" id="POTY01000138">
    <property type="protein sequence ID" value="PZG14875.1"/>
    <property type="molecule type" value="Genomic_DNA"/>
</dbReference>
<reference evidence="2 3" key="1">
    <citation type="submission" date="2018-01" db="EMBL/GenBank/DDBJ databases">
        <title>Draft genome sequence of Jishengella sp. NA12.</title>
        <authorList>
            <person name="Sahin N."/>
            <person name="Ay H."/>
            <person name="Saygin H."/>
        </authorList>
    </citation>
    <scope>NUCLEOTIDE SEQUENCE [LARGE SCALE GENOMIC DNA]</scope>
    <source>
        <strain evidence="2 3">NA12</strain>
    </source>
</reference>
<dbReference type="AlphaFoldDB" id="A0A2W2ECX1"/>